<gene>
    <name evidence="1" type="ORF">Adt_05969</name>
</gene>
<proteinExistence type="predicted"/>
<keyword evidence="2" id="KW-1185">Reference proteome</keyword>
<organism evidence="1 2">
    <name type="scientific">Abeliophyllum distichum</name>
    <dbReference type="NCBI Taxonomy" id="126358"/>
    <lineage>
        <taxon>Eukaryota</taxon>
        <taxon>Viridiplantae</taxon>
        <taxon>Streptophyta</taxon>
        <taxon>Embryophyta</taxon>
        <taxon>Tracheophyta</taxon>
        <taxon>Spermatophyta</taxon>
        <taxon>Magnoliopsida</taxon>
        <taxon>eudicotyledons</taxon>
        <taxon>Gunneridae</taxon>
        <taxon>Pentapetalae</taxon>
        <taxon>asterids</taxon>
        <taxon>lamiids</taxon>
        <taxon>Lamiales</taxon>
        <taxon>Oleaceae</taxon>
        <taxon>Forsythieae</taxon>
        <taxon>Abeliophyllum</taxon>
    </lineage>
</organism>
<protein>
    <submittedName>
        <fullName evidence="1">Retrotrans gag domain-containing protein</fullName>
    </submittedName>
</protein>
<comment type="caution">
    <text evidence="1">The sequence shown here is derived from an EMBL/GenBank/DDBJ whole genome shotgun (WGS) entry which is preliminary data.</text>
</comment>
<dbReference type="EMBL" id="JBFOLK010000002">
    <property type="protein sequence ID" value="KAL2532618.1"/>
    <property type="molecule type" value="Genomic_DNA"/>
</dbReference>
<dbReference type="AlphaFoldDB" id="A0ABD1V5M5"/>
<name>A0ABD1V5M5_9LAMI</name>
<evidence type="ECO:0000313" key="2">
    <source>
        <dbReference type="Proteomes" id="UP001604336"/>
    </source>
</evidence>
<reference evidence="2" key="1">
    <citation type="submission" date="2024-07" db="EMBL/GenBank/DDBJ databases">
        <title>Two chromosome-level genome assemblies of Korean endemic species Abeliophyllum distichum and Forsythia ovata (Oleaceae).</title>
        <authorList>
            <person name="Jang H."/>
        </authorList>
    </citation>
    <scope>NUCLEOTIDE SEQUENCE [LARGE SCALE GENOMIC DNA]</scope>
</reference>
<evidence type="ECO:0000313" key="1">
    <source>
        <dbReference type="EMBL" id="KAL2532618.1"/>
    </source>
</evidence>
<accession>A0ABD1V5M5</accession>
<sequence length="127" mass="14702">MRYESVRNPDIQKYALQLEKYPSSFLKRNRYREPLGESLSRPIPSVDKPSTLKLKPLPSNMCYDYLERSNTLSVIISNDMIKLRGREITQGTMRPQNSSWMDHNGHSGSSPTLCMCKIPMEDIINHQ</sequence>
<dbReference type="Proteomes" id="UP001604336">
    <property type="component" value="Unassembled WGS sequence"/>
</dbReference>